<name>A0A6L4X057_9BIFI</name>
<feature type="compositionally biased region" description="Low complexity" evidence="1">
    <location>
        <begin position="12"/>
        <end position="27"/>
    </location>
</feature>
<dbReference type="Pfam" id="PF01882">
    <property type="entry name" value="DUF58"/>
    <property type="match status" value="1"/>
</dbReference>
<reference evidence="3 4" key="1">
    <citation type="submission" date="2019-10" db="EMBL/GenBank/DDBJ databases">
        <title>Characterization of the phylogenetic diversity of two novel species belonging to the genus Bifidobacterium: Bifidobacterium cebidarum sp. nov. and Bifidobacterium leontopitheci sp. nov.</title>
        <authorList>
            <person name="Lugli G.A."/>
            <person name="Duranti S."/>
            <person name="Milani C."/>
            <person name="Turroni F."/>
            <person name="Ventura M."/>
        </authorList>
    </citation>
    <scope>NUCLEOTIDE SEQUENCE [LARGE SCALE GENOMIC DNA]</scope>
    <source>
        <strain evidence="3 4">DSM 100688</strain>
    </source>
</reference>
<feature type="compositionally biased region" description="Basic and acidic residues" evidence="1">
    <location>
        <begin position="1"/>
        <end position="11"/>
    </location>
</feature>
<dbReference type="PANTHER" id="PTHR33608:SF3">
    <property type="entry name" value="SLR2013 PROTEIN"/>
    <property type="match status" value="1"/>
</dbReference>
<proteinExistence type="predicted"/>
<evidence type="ECO:0000313" key="3">
    <source>
        <dbReference type="EMBL" id="KAB8287853.1"/>
    </source>
</evidence>
<organism evidence="3 4">
    <name type="scientific">Bifidobacterium ramosum</name>
    <dbReference type="NCBI Taxonomy" id="1798158"/>
    <lineage>
        <taxon>Bacteria</taxon>
        <taxon>Bacillati</taxon>
        <taxon>Actinomycetota</taxon>
        <taxon>Actinomycetes</taxon>
        <taxon>Bifidobacteriales</taxon>
        <taxon>Bifidobacteriaceae</taxon>
        <taxon>Bifidobacterium</taxon>
    </lineage>
</organism>
<feature type="region of interest" description="Disordered" evidence="1">
    <location>
        <begin position="1"/>
        <end position="37"/>
    </location>
</feature>
<comment type="caution">
    <text evidence="3">The sequence shown here is derived from an EMBL/GenBank/DDBJ whole genome shotgun (WGS) entry which is preliminary data.</text>
</comment>
<dbReference type="AlphaFoldDB" id="A0A6L4X057"/>
<sequence>MIGADGTHRTDGTGTHGMTSTGTRGMTNAHGADATSGDAVRRRIEALGTSLSLPTVRRALGLLEGEHASGRRGGGDDVMDIHAYEPGDEARLIDWKSSARMGRPMVVNRERRATSRVWLLLDVGRQMTGACGRGERAYEVAANALRMFAALSLRRSDDISLVFGDAASITRIPFNGGFGQFERTLDRALEREWHHERNIDALLAYARRIRDRDALVVLATDEHALSKRHVAAIGRIARTHPLVLIDVATLNPFAVGPHAAVDGVNGRRLPAFLRDAVSAQQVRTHREFVASALRTELNRCGSRMIRADSSAAMFDEFVRLVSLASVSSAYHQMQAGSSTPAMAETPGASDAGSGGVR</sequence>
<evidence type="ECO:0000259" key="2">
    <source>
        <dbReference type="Pfam" id="PF01882"/>
    </source>
</evidence>
<dbReference type="EMBL" id="WBSM01000006">
    <property type="protein sequence ID" value="KAB8287853.1"/>
    <property type="molecule type" value="Genomic_DNA"/>
</dbReference>
<feature type="region of interest" description="Disordered" evidence="1">
    <location>
        <begin position="336"/>
        <end position="357"/>
    </location>
</feature>
<dbReference type="Proteomes" id="UP000482084">
    <property type="component" value="Unassembled WGS sequence"/>
</dbReference>
<feature type="domain" description="DUF58" evidence="2">
    <location>
        <begin position="82"/>
        <end position="247"/>
    </location>
</feature>
<evidence type="ECO:0000256" key="1">
    <source>
        <dbReference type="SAM" id="MobiDB-lite"/>
    </source>
</evidence>
<dbReference type="PANTHER" id="PTHR33608">
    <property type="entry name" value="BLL2464 PROTEIN"/>
    <property type="match status" value="1"/>
</dbReference>
<protein>
    <recommendedName>
        <fullName evidence="2">DUF58 domain-containing protein</fullName>
    </recommendedName>
</protein>
<evidence type="ECO:0000313" key="4">
    <source>
        <dbReference type="Proteomes" id="UP000482084"/>
    </source>
</evidence>
<accession>A0A6L4X057</accession>
<dbReference type="InterPro" id="IPR002881">
    <property type="entry name" value="DUF58"/>
</dbReference>
<keyword evidence="4" id="KW-1185">Reference proteome</keyword>
<gene>
    <name evidence="3" type="ORF">DSM100688_1320</name>
</gene>